<dbReference type="EMBL" id="BMXR01000003">
    <property type="protein sequence ID" value="GGX48488.1"/>
    <property type="molecule type" value="Genomic_DNA"/>
</dbReference>
<protein>
    <submittedName>
        <fullName evidence="5">Copper oxidase</fullName>
    </submittedName>
</protein>
<dbReference type="Gene3D" id="2.60.40.420">
    <property type="entry name" value="Cupredoxins - blue copper proteins"/>
    <property type="match status" value="3"/>
</dbReference>
<dbReference type="Proteomes" id="UP000626148">
    <property type="component" value="Unassembled WGS sequence"/>
</dbReference>
<dbReference type="CDD" id="cd13861">
    <property type="entry name" value="CuRO_1_CumA_like"/>
    <property type="match status" value="1"/>
</dbReference>
<proteinExistence type="predicted"/>
<dbReference type="Pfam" id="PF07732">
    <property type="entry name" value="Cu-oxidase_3"/>
    <property type="match status" value="1"/>
</dbReference>
<reference evidence="5" key="2">
    <citation type="submission" date="2020-09" db="EMBL/GenBank/DDBJ databases">
        <authorList>
            <person name="Sun Q."/>
            <person name="Kim S."/>
        </authorList>
    </citation>
    <scope>NUCLEOTIDE SEQUENCE</scope>
    <source>
        <strain evidence="5">KCTC 22169</strain>
    </source>
</reference>
<evidence type="ECO:0000313" key="6">
    <source>
        <dbReference type="Proteomes" id="UP000626148"/>
    </source>
</evidence>
<dbReference type="InterPro" id="IPR008972">
    <property type="entry name" value="Cupredoxin"/>
</dbReference>
<dbReference type="InterPro" id="IPR011707">
    <property type="entry name" value="Cu-oxidase-like_N"/>
</dbReference>
<evidence type="ECO:0000259" key="4">
    <source>
        <dbReference type="Pfam" id="PF07732"/>
    </source>
</evidence>
<gene>
    <name evidence="5" type="ORF">GCM10007392_14380</name>
</gene>
<dbReference type="GO" id="GO:0016491">
    <property type="term" value="F:oxidoreductase activity"/>
    <property type="evidence" value="ECO:0007669"/>
    <property type="project" value="UniProtKB-KW"/>
</dbReference>
<feature type="domain" description="Plastocyanin-like" evidence="4">
    <location>
        <begin position="56"/>
        <end position="148"/>
    </location>
</feature>
<keyword evidence="6" id="KW-1185">Reference proteome</keyword>
<reference evidence="5" key="1">
    <citation type="journal article" date="2014" name="Int. J. Syst. Evol. Microbiol.">
        <title>Complete genome sequence of Corynebacterium casei LMG S-19264T (=DSM 44701T), isolated from a smear-ripened cheese.</title>
        <authorList>
            <consortium name="US DOE Joint Genome Institute (JGI-PGF)"/>
            <person name="Walter F."/>
            <person name="Albersmeier A."/>
            <person name="Kalinowski J."/>
            <person name="Ruckert C."/>
        </authorList>
    </citation>
    <scope>NUCLEOTIDE SEQUENCE</scope>
    <source>
        <strain evidence="5">KCTC 22169</strain>
    </source>
</reference>
<evidence type="ECO:0000313" key="5">
    <source>
        <dbReference type="EMBL" id="GGX48488.1"/>
    </source>
</evidence>
<dbReference type="InterPro" id="IPR033138">
    <property type="entry name" value="Cu_oxidase_CS"/>
</dbReference>
<dbReference type="GO" id="GO:0030288">
    <property type="term" value="C:outer membrane-bounded periplasmic space"/>
    <property type="evidence" value="ECO:0007669"/>
    <property type="project" value="TreeGrafter"/>
</dbReference>
<name>A0A918K5R1_9GAMM</name>
<accession>A0A918K5R1</accession>
<dbReference type="InterPro" id="IPR045087">
    <property type="entry name" value="Cu-oxidase_fam"/>
</dbReference>
<dbReference type="InterPro" id="IPR002355">
    <property type="entry name" value="Cu_oxidase_Cu_BS"/>
</dbReference>
<dbReference type="InterPro" id="IPR011706">
    <property type="entry name" value="Cu-oxidase_C"/>
</dbReference>
<dbReference type="AlphaFoldDB" id="A0A918K5R1"/>
<feature type="domain" description="Plastocyanin-like" evidence="3">
    <location>
        <begin position="354"/>
        <end position="449"/>
    </location>
</feature>
<dbReference type="PANTHER" id="PTHR11709">
    <property type="entry name" value="MULTI-COPPER OXIDASE"/>
    <property type="match status" value="1"/>
</dbReference>
<dbReference type="GO" id="GO:0005507">
    <property type="term" value="F:copper ion binding"/>
    <property type="evidence" value="ECO:0007669"/>
    <property type="project" value="InterPro"/>
</dbReference>
<evidence type="ECO:0000256" key="2">
    <source>
        <dbReference type="ARBA" id="ARBA00023002"/>
    </source>
</evidence>
<dbReference type="Pfam" id="PF07731">
    <property type="entry name" value="Cu-oxidase_2"/>
    <property type="match status" value="1"/>
</dbReference>
<keyword evidence="1" id="KW-0479">Metal-binding</keyword>
<comment type="caution">
    <text evidence="5">The sequence shown here is derived from an EMBL/GenBank/DDBJ whole genome shotgun (WGS) entry which is preliminary data.</text>
</comment>
<dbReference type="PROSITE" id="PS51318">
    <property type="entry name" value="TAT"/>
    <property type="match status" value="1"/>
</dbReference>
<keyword evidence="2" id="KW-0560">Oxidoreductase</keyword>
<dbReference type="RefSeq" id="WP_189607862.1">
    <property type="nucleotide sequence ID" value="NZ_BMXR01000003.1"/>
</dbReference>
<dbReference type="PROSITE" id="PS00079">
    <property type="entry name" value="MULTICOPPER_OXIDASE1"/>
    <property type="match status" value="1"/>
</dbReference>
<sequence length="450" mass="49981">MTLTRRQWLKGAGTLTAASMLPWPLRASQSELPLIHLQARESTAAWLDTPTPVWSYAQPTLRLRQGVAQRIRVTNHLPEPTTVHWHGLRVANAMDGVSGLTQAPIEPGESFDYEVMSPDAGTFWFHSHHNTIEQLARGLYGALIVSGDNEPDFEQDWPLLIDDWRLTKNGRIDPAFASLHTQAHGGRMGNVLTINHRLGPWQGRARSGDRVRLRLVNSATNRILQLRAEFPSALVLAKDGQPLTSPEPLPDVFILGPGERLDLGWLANETGQLMEVSGRKPLVVARVEVEPGGEAGIPRYPGVMALPVNPMPEVSADVTQTVPLKMEGGAMGRLESARYEGETMAFRELVDQGQVWALSGQVGLPEEPLFRARQGETVALQLDNRTSFPHTLHWHGHHVWADDRWQDSLTVTRGQTKTVRMVAGGPGKWLIHCHMIDHQATGMMTWFEVV</sequence>
<dbReference type="PROSITE" id="PS00080">
    <property type="entry name" value="MULTICOPPER_OXIDASE2"/>
    <property type="match status" value="1"/>
</dbReference>
<dbReference type="PANTHER" id="PTHR11709:SF2">
    <property type="entry name" value="MULTICOPPER OXIDASE LPR1"/>
    <property type="match status" value="1"/>
</dbReference>
<organism evidence="5 6">
    <name type="scientific">Saccharospirillum salsuginis</name>
    <dbReference type="NCBI Taxonomy" id="418750"/>
    <lineage>
        <taxon>Bacteria</taxon>
        <taxon>Pseudomonadati</taxon>
        <taxon>Pseudomonadota</taxon>
        <taxon>Gammaproteobacteria</taxon>
        <taxon>Oceanospirillales</taxon>
        <taxon>Saccharospirillaceae</taxon>
        <taxon>Saccharospirillum</taxon>
    </lineage>
</organism>
<evidence type="ECO:0000259" key="3">
    <source>
        <dbReference type="Pfam" id="PF07731"/>
    </source>
</evidence>
<dbReference type="InterPro" id="IPR006311">
    <property type="entry name" value="TAT_signal"/>
</dbReference>
<evidence type="ECO:0000256" key="1">
    <source>
        <dbReference type="ARBA" id="ARBA00022723"/>
    </source>
</evidence>
<dbReference type="SUPFAM" id="SSF49503">
    <property type="entry name" value="Cupredoxins"/>
    <property type="match status" value="3"/>
</dbReference>